<dbReference type="InterPro" id="IPR004421">
    <property type="entry name" value="Carbamoyltransferase_HypF"/>
</dbReference>
<dbReference type="InterPro" id="IPR011125">
    <property type="entry name" value="Znf_HypF"/>
</dbReference>
<evidence type="ECO:0000256" key="8">
    <source>
        <dbReference type="PIRNR" id="PIRNR006256"/>
    </source>
</evidence>
<dbReference type="Gene3D" id="3.30.420.40">
    <property type="match status" value="1"/>
</dbReference>
<organism evidence="12 13">
    <name type="scientific">Candidatus Lambdaproteobacteria bacterium RIFOXYD2_FULL_50_16</name>
    <dbReference type="NCBI Taxonomy" id="1817772"/>
    <lineage>
        <taxon>Bacteria</taxon>
        <taxon>Pseudomonadati</taxon>
        <taxon>Pseudomonadota</taxon>
        <taxon>Candidatus Lambdaproteobacteria</taxon>
    </lineage>
</organism>
<evidence type="ECO:0000313" key="13">
    <source>
        <dbReference type="Proteomes" id="UP000178449"/>
    </source>
</evidence>
<dbReference type="PANTHER" id="PTHR42959:SF1">
    <property type="entry name" value="CARBAMOYLTRANSFERASE HYPF"/>
    <property type="match status" value="1"/>
</dbReference>
<dbReference type="InterPro" id="IPR017968">
    <property type="entry name" value="Acylphosphatase_CS"/>
</dbReference>
<dbReference type="InterPro" id="IPR043129">
    <property type="entry name" value="ATPase_NBD"/>
</dbReference>
<dbReference type="EC" id="6.2.-.-" evidence="8"/>
<evidence type="ECO:0000256" key="1">
    <source>
        <dbReference type="ARBA" id="ARBA00004711"/>
    </source>
</evidence>
<feature type="domain" description="Acylphosphatase-like" evidence="10">
    <location>
        <begin position="4"/>
        <end position="90"/>
    </location>
</feature>
<evidence type="ECO:0000256" key="6">
    <source>
        <dbReference type="ARBA" id="ARBA00022833"/>
    </source>
</evidence>
<dbReference type="Pfam" id="PF22521">
    <property type="entry name" value="HypF_C_2"/>
    <property type="match status" value="1"/>
</dbReference>
<keyword evidence="3" id="KW-0436">Ligase</keyword>
<dbReference type="InterPro" id="IPR036046">
    <property type="entry name" value="Acylphosphatase-like_dom_sf"/>
</dbReference>
<dbReference type="NCBIfam" id="TIGR00143">
    <property type="entry name" value="hypF"/>
    <property type="match status" value="1"/>
</dbReference>
<dbReference type="InterPro" id="IPR017945">
    <property type="entry name" value="DHBP_synth_RibB-like_a/b_dom"/>
</dbReference>
<accession>A0A1F6G8S3</accession>
<comment type="pathway">
    <text evidence="1 8">Protein modification; [NiFe] hydrogenase maturation.</text>
</comment>
<evidence type="ECO:0000256" key="4">
    <source>
        <dbReference type="ARBA" id="ARBA00022723"/>
    </source>
</evidence>
<evidence type="ECO:0000256" key="3">
    <source>
        <dbReference type="ARBA" id="ARBA00022598"/>
    </source>
</evidence>
<evidence type="ECO:0000256" key="2">
    <source>
        <dbReference type="ARBA" id="ARBA00008097"/>
    </source>
</evidence>
<keyword evidence="12" id="KW-0808">Transferase</keyword>
<dbReference type="InterPro" id="IPR051060">
    <property type="entry name" value="Carbamoyltrans_HypF-like"/>
</dbReference>
<feature type="active site" evidence="9">
    <location>
        <position position="19"/>
    </location>
</feature>
<comment type="function">
    <text evidence="8">Involved in the maturation of [NiFe] hydrogenases. Along with HypE, it catalyzes the synthesis of the CN ligands of the active site iron of [NiFe]-hydrogenases. HypF functions as a carbamoyl transferase using carbamoylphosphate as a substrate and transferring the carboxamido moiety in an ATP-dependent reaction to the thiolate of the C-terminal cysteine of HypE yielding a protein-S-carboxamide.</text>
</comment>
<dbReference type="STRING" id="1817772.A2527_01520"/>
<dbReference type="InterPro" id="IPR041440">
    <property type="entry name" value="HypF_C"/>
</dbReference>
<evidence type="ECO:0000256" key="7">
    <source>
        <dbReference type="ARBA" id="ARBA00048220"/>
    </source>
</evidence>
<dbReference type="EMBL" id="MFNE01000038">
    <property type="protein sequence ID" value="OGG94513.1"/>
    <property type="molecule type" value="Genomic_DNA"/>
</dbReference>
<sequence>MRKRLEITITGLVQGVGFRPFVARLASELGLAGQVANNPAGLELVLEGPAPQLKQFVARLKAEKPAFSHFETCKIVELSAKGLEDFTIAQSQQSGPVLGWVLPDLAPCKNCLKELNDPQDRRFGYPFLNCTECGPRYSVVHRLPYDRAQTTMAGFPLCPLCLAEYKDPQNRRYHAQPTACPTCGPQLSFNSPVSEAQGPPALEAAKRLLNAGGVLAWKGVGGYLLSCRADLEAPLKKLRQKKNRQFKPFALLLKDLEATRQLAEVSEIEAQLLTSPQAPIVLLKAKSSPQPLIAPGCPYLGIMLPSSPLHYLLLDQYPLVATSGNLSGEPLCITEDEAFERLGELADGFLTHNRPILRGIDDSVVQLVGDQPQFLRRARGYAPLPLSLSQPLPATLGLGGDIKSCLALSRGAQVFLSQHLGDLDLPLAQAGYLKHLADFQQLFEVEVTQSFGDLHPRYRSLDLARGQGFLPRFFQHHAAHAYALRAEAQTMGEALAIVADGTGYGPDGQIWGCELFLTKEKNYHPLAHLASFPLLGGDIATKEPGRIAFSLLNQALGPEVALQWAQEILQKSPTEGQIWLQMAQTGLNSPKCRSLGRLFDGVSALLGLGLEVEYEAQAAMALEWALEPDAAQIEPYPMTDWDWFLMIKQLWRDHQGGRPRAQIAAAFHNGLVKAMLESAQKTGVNQVLLTGGCFQNRYLQNQVVLALKSQGFNPIVHRLLPPNDANLGLGQLWMGTQQITED</sequence>
<dbReference type="GO" id="GO:0008270">
    <property type="term" value="F:zinc ion binding"/>
    <property type="evidence" value="ECO:0007669"/>
    <property type="project" value="UniProtKB-KW"/>
</dbReference>
<keyword evidence="5" id="KW-0863">Zinc-finger</keyword>
<comment type="catalytic activity">
    <reaction evidence="7 8">
        <text>C-terminal L-cysteinyl-[HypE protein] + carbamoyl phosphate + ATP + H2O = C-terminal S-carboxamide-L-cysteinyl-[HypE protein] + AMP + phosphate + diphosphate + H(+)</text>
        <dbReference type="Rhea" id="RHEA:55636"/>
        <dbReference type="Rhea" id="RHEA-COMP:14247"/>
        <dbReference type="Rhea" id="RHEA-COMP:14392"/>
        <dbReference type="ChEBI" id="CHEBI:15377"/>
        <dbReference type="ChEBI" id="CHEBI:15378"/>
        <dbReference type="ChEBI" id="CHEBI:30616"/>
        <dbReference type="ChEBI" id="CHEBI:33019"/>
        <dbReference type="ChEBI" id="CHEBI:43474"/>
        <dbReference type="ChEBI" id="CHEBI:58228"/>
        <dbReference type="ChEBI" id="CHEBI:76913"/>
        <dbReference type="ChEBI" id="CHEBI:139126"/>
        <dbReference type="ChEBI" id="CHEBI:456215"/>
    </reaction>
</comment>
<comment type="caution">
    <text evidence="12">The sequence shown here is derived from an EMBL/GenBank/DDBJ whole genome shotgun (WGS) entry which is preliminary data.</text>
</comment>
<dbReference type="InterPro" id="IPR006070">
    <property type="entry name" value="Sua5-like_dom"/>
</dbReference>
<dbReference type="Pfam" id="PF07503">
    <property type="entry name" value="zf-HYPF"/>
    <property type="match status" value="2"/>
</dbReference>
<dbReference type="Gene3D" id="3.30.110.120">
    <property type="match status" value="1"/>
</dbReference>
<evidence type="ECO:0000256" key="9">
    <source>
        <dbReference type="PROSITE-ProRule" id="PRU00520"/>
    </source>
</evidence>
<dbReference type="SUPFAM" id="SSF55821">
    <property type="entry name" value="YrdC/RibB"/>
    <property type="match status" value="1"/>
</dbReference>
<dbReference type="PANTHER" id="PTHR42959">
    <property type="entry name" value="CARBAMOYLTRANSFERASE"/>
    <property type="match status" value="1"/>
</dbReference>
<dbReference type="InterPro" id="IPR001792">
    <property type="entry name" value="Acylphosphatase-like_dom"/>
</dbReference>
<keyword evidence="6" id="KW-0862">Zinc</keyword>
<dbReference type="SUPFAM" id="SSF53067">
    <property type="entry name" value="Actin-like ATPase domain"/>
    <property type="match status" value="1"/>
</dbReference>
<dbReference type="GO" id="GO:0016874">
    <property type="term" value="F:ligase activity"/>
    <property type="evidence" value="ECO:0007669"/>
    <property type="project" value="UniProtKB-UniRule"/>
</dbReference>
<comment type="catalytic activity">
    <reaction evidence="9">
        <text>an acyl phosphate + H2O = a carboxylate + phosphate + H(+)</text>
        <dbReference type="Rhea" id="RHEA:14965"/>
        <dbReference type="ChEBI" id="CHEBI:15377"/>
        <dbReference type="ChEBI" id="CHEBI:15378"/>
        <dbReference type="ChEBI" id="CHEBI:29067"/>
        <dbReference type="ChEBI" id="CHEBI:43474"/>
        <dbReference type="ChEBI" id="CHEBI:59918"/>
        <dbReference type="EC" id="3.6.1.7"/>
    </reaction>
</comment>
<evidence type="ECO:0000256" key="5">
    <source>
        <dbReference type="ARBA" id="ARBA00022771"/>
    </source>
</evidence>
<gene>
    <name evidence="12" type="ORF">A2527_01520</name>
</gene>
<dbReference type="AlphaFoldDB" id="A0A1F6G8S3"/>
<dbReference type="PROSITE" id="PS51160">
    <property type="entry name" value="ACYLPHOSPHATASE_3"/>
    <property type="match status" value="1"/>
</dbReference>
<dbReference type="Pfam" id="PF17788">
    <property type="entry name" value="HypF_C"/>
    <property type="match status" value="1"/>
</dbReference>
<keyword evidence="4" id="KW-0479">Metal-binding</keyword>
<dbReference type="Gene3D" id="3.30.420.360">
    <property type="match status" value="1"/>
</dbReference>
<dbReference type="PROSITE" id="PS51163">
    <property type="entry name" value="YRDC"/>
    <property type="match status" value="1"/>
</dbReference>
<evidence type="ECO:0000259" key="10">
    <source>
        <dbReference type="PROSITE" id="PS51160"/>
    </source>
</evidence>
<comment type="similarity">
    <text evidence="2 8">Belongs to the carbamoyltransferase HypF family.</text>
</comment>
<evidence type="ECO:0000259" key="11">
    <source>
        <dbReference type="PROSITE" id="PS51163"/>
    </source>
</evidence>
<dbReference type="PROSITE" id="PS00150">
    <property type="entry name" value="ACYLPHOSPHATASE_1"/>
    <property type="match status" value="1"/>
</dbReference>
<dbReference type="Pfam" id="PF00708">
    <property type="entry name" value="Acylphosphatase"/>
    <property type="match status" value="1"/>
</dbReference>
<dbReference type="Pfam" id="PF01300">
    <property type="entry name" value="Sua5_yciO_yrdC"/>
    <property type="match status" value="1"/>
</dbReference>
<feature type="active site" evidence="9">
    <location>
        <position position="37"/>
    </location>
</feature>
<name>A0A1F6G8S3_9PROT</name>
<protein>
    <recommendedName>
        <fullName evidence="8">Carbamoyltransferase HypF</fullName>
        <ecNumber evidence="8">6.2.-.-</ecNumber>
    </recommendedName>
</protein>
<keyword evidence="9" id="KW-0378">Hydrolase</keyword>
<dbReference type="GO" id="GO:0003998">
    <property type="term" value="F:acylphosphatase activity"/>
    <property type="evidence" value="ECO:0007669"/>
    <property type="project" value="UniProtKB-EC"/>
</dbReference>
<dbReference type="UniPathway" id="UPA00335"/>
<dbReference type="GO" id="GO:0003725">
    <property type="term" value="F:double-stranded RNA binding"/>
    <property type="evidence" value="ECO:0007669"/>
    <property type="project" value="InterPro"/>
</dbReference>
<dbReference type="SUPFAM" id="SSF54975">
    <property type="entry name" value="Acylphosphatase/BLUF domain-like"/>
    <property type="match status" value="1"/>
</dbReference>
<evidence type="ECO:0000313" key="12">
    <source>
        <dbReference type="EMBL" id="OGG94513.1"/>
    </source>
</evidence>
<dbReference type="GO" id="GO:0051604">
    <property type="term" value="P:protein maturation"/>
    <property type="evidence" value="ECO:0007669"/>
    <property type="project" value="TreeGrafter"/>
</dbReference>
<dbReference type="Gene3D" id="3.90.870.50">
    <property type="match status" value="1"/>
</dbReference>
<dbReference type="PIRSF" id="PIRSF006256">
    <property type="entry name" value="CMPcnvr_hdrg_mat"/>
    <property type="match status" value="1"/>
</dbReference>
<dbReference type="Proteomes" id="UP000178449">
    <property type="component" value="Unassembled WGS sequence"/>
</dbReference>
<proteinExistence type="inferred from homology"/>
<feature type="domain" description="YrdC-like" evidence="11">
    <location>
        <begin position="199"/>
        <end position="380"/>
    </location>
</feature>
<dbReference type="InterPro" id="IPR055128">
    <property type="entry name" value="HypF_C_2"/>
</dbReference>
<reference evidence="12 13" key="1">
    <citation type="journal article" date="2016" name="Nat. Commun.">
        <title>Thousands of microbial genomes shed light on interconnected biogeochemical processes in an aquifer system.</title>
        <authorList>
            <person name="Anantharaman K."/>
            <person name="Brown C.T."/>
            <person name="Hug L.A."/>
            <person name="Sharon I."/>
            <person name="Castelle C.J."/>
            <person name="Probst A.J."/>
            <person name="Thomas B.C."/>
            <person name="Singh A."/>
            <person name="Wilkins M.J."/>
            <person name="Karaoz U."/>
            <person name="Brodie E.L."/>
            <person name="Williams K.H."/>
            <person name="Hubbard S.S."/>
            <person name="Banfield J.F."/>
        </authorList>
    </citation>
    <scope>NUCLEOTIDE SEQUENCE [LARGE SCALE GENOMIC DNA]</scope>
</reference>
<dbReference type="GO" id="GO:0016743">
    <property type="term" value="F:carboxyl- or carbamoyltransferase activity"/>
    <property type="evidence" value="ECO:0007669"/>
    <property type="project" value="UniProtKB-UniRule"/>
</dbReference>